<gene>
    <name evidence="2" type="ORF">EhV213</name>
</gene>
<feature type="transmembrane region" description="Helical" evidence="1">
    <location>
        <begin position="23"/>
        <end position="42"/>
    </location>
</feature>
<organism evidence="2 3">
    <name type="scientific">Emiliania huxleyi virus 86 (isolate United Kingdom/English Channel/1999)</name>
    <name type="common">EhV-86</name>
    <dbReference type="NCBI Taxonomy" id="654925"/>
    <lineage>
        <taxon>Viruses</taxon>
        <taxon>Varidnaviria</taxon>
        <taxon>Bamfordvirae</taxon>
        <taxon>Nucleocytoviricota</taxon>
        <taxon>Megaviricetes</taxon>
        <taxon>Algavirales</taxon>
        <taxon>Phycodnaviridae</taxon>
        <taxon>Coccolithovirus</taxon>
        <taxon>Coccolithovirus huxleyi</taxon>
        <taxon>Emiliania huxleyi virus 86</taxon>
    </lineage>
</organism>
<keyword evidence="1" id="KW-1133">Transmembrane helix</keyword>
<organismHost>
    <name type="scientific">Emiliania huxleyi</name>
    <name type="common">Coccolithophore</name>
    <name type="synonym">Pontosphaera huxleyi</name>
    <dbReference type="NCBI Taxonomy" id="2903"/>
</organismHost>
<evidence type="ECO:0000313" key="2">
    <source>
        <dbReference type="EMBL" id="CAI65637.1"/>
    </source>
</evidence>
<dbReference type="KEGG" id="vg:3654759"/>
<sequence>MIDKIIAPSILYFTCTKSQMDSVYFFPALSLFCSSSSSCLFFSITASRSASFRLMSSIAASSFSLRFFFILAISVRFFLYFIYRYAIAANTAIAISAYTAII</sequence>
<accession>Q4A2R9</accession>
<name>Q4A2R9_EHV8U</name>
<dbReference type="RefSeq" id="YP_293968.1">
    <property type="nucleotide sequence ID" value="NC_007346.1"/>
</dbReference>
<keyword evidence="1" id="KW-0472">Membrane</keyword>
<evidence type="ECO:0000313" key="3">
    <source>
        <dbReference type="Proteomes" id="UP000000863"/>
    </source>
</evidence>
<proteinExistence type="predicted"/>
<dbReference type="Proteomes" id="UP000000863">
    <property type="component" value="Segment"/>
</dbReference>
<keyword evidence="1" id="KW-0812">Transmembrane</keyword>
<evidence type="ECO:0000256" key="1">
    <source>
        <dbReference type="SAM" id="Phobius"/>
    </source>
</evidence>
<protein>
    <submittedName>
        <fullName evidence="2">Putative membrane protein</fullName>
    </submittedName>
</protein>
<dbReference type="GeneID" id="3654759"/>
<reference evidence="2 3" key="1">
    <citation type="journal article" date="2005" name="Science">
        <title>Complete genome sequence and lytic phase transcription profile of a Coccolithovirus.</title>
        <authorList>
            <person name="Wilson W.H."/>
            <person name="Schroeder D.C."/>
            <person name="Allen M.J."/>
            <person name="Holden M.T.G."/>
            <person name="Parkhill J."/>
            <person name="Barrell B.G."/>
            <person name="Churcher C."/>
            <person name="Hamlin N."/>
            <person name="Mungall K."/>
            <person name="Norbertczak H."/>
            <person name="Quail M.A."/>
            <person name="Price C."/>
            <person name="Rabbinowitsch E."/>
            <person name="Walker D."/>
            <person name="Craigon M."/>
            <person name="Roy D."/>
            <person name="Ghazal P."/>
        </authorList>
    </citation>
    <scope>NUCLEOTIDE SEQUENCE [LARGE SCALE GENOMIC DNA]</scope>
    <source>
        <strain evidence="3">Isolate United Kingdom/English Channel/1999</strain>
    </source>
</reference>
<dbReference type="EMBL" id="AJ890364">
    <property type="protein sequence ID" value="CAI65637.1"/>
    <property type="molecule type" value="Genomic_DNA"/>
</dbReference>
<keyword evidence="3" id="KW-1185">Reference proteome</keyword>